<dbReference type="AlphaFoldDB" id="A0A9D1FCF5"/>
<evidence type="ECO:0000259" key="1">
    <source>
        <dbReference type="SMART" id="SM00849"/>
    </source>
</evidence>
<protein>
    <submittedName>
        <fullName evidence="2">MBL fold metallo-hydrolase</fullName>
    </submittedName>
</protein>
<dbReference type="Proteomes" id="UP000824001">
    <property type="component" value="Unassembled WGS sequence"/>
</dbReference>
<dbReference type="EMBL" id="DVJK01000044">
    <property type="protein sequence ID" value="HIS66225.1"/>
    <property type="molecule type" value="Genomic_DNA"/>
</dbReference>
<dbReference type="Pfam" id="PF00753">
    <property type="entry name" value="Lactamase_B"/>
    <property type="match status" value="1"/>
</dbReference>
<dbReference type="Gene3D" id="3.60.15.10">
    <property type="entry name" value="Ribonuclease Z/Hydroxyacylglutathione hydrolase-like"/>
    <property type="match status" value="1"/>
</dbReference>
<proteinExistence type="predicted"/>
<gene>
    <name evidence="2" type="ORF">IAC18_01555</name>
</gene>
<organism evidence="2 3">
    <name type="scientific">Candidatus Scatomorpha merdipullorum</name>
    <dbReference type="NCBI Taxonomy" id="2840927"/>
    <lineage>
        <taxon>Bacteria</taxon>
        <taxon>Bacillati</taxon>
        <taxon>Bacillota</taxon>
        <taxon>Clostridia</taxon>
        <taxon>Eubacteriales</taxon>
        <taxon>Candidatus Scatomorpha</taxon>
    </lineage>
</organism>
<comment type="caution">
    <text evidence="2">The sequence shown here is derived from an EMBL/GenBank/DDBJ whole genome shotgun (WGS) entry which is preliminary data.</text>
</comment>
<dbReference type="PANTHER" id="PTHR42951">
    <property type="entry name" value="METALLO-BETA-LACTAMASE DOMAIN-CONTAINING"/>
    <property type="match status" value="1"/>
</dbReference>
<feature type="domain" description="Metallo-beta-lactamase" evidence="1">
    <location>
        <begin position="21"/>
        <end position="212"/>
    </location>
</feature>
<reference evidence="2" key="2">
    <citation type="journal article" date="2021" name="PeerJ">
        <title>Extensive microbial diversity within the chicken gut microbiome revealed by metagenomics and culture.</title>
        <authorList>
            <person name="Gilroy R."/>
            <person name="Ravi A."/>
            <person name="Getino M."/>
            <person name="Pursley I."/>
            <person name="Horton D.L."/>
            <person name="Alikhan N.F."/>
            <person name="Baker D."/>
            <person name="Gharbi K."/>
            <person name="Hall N."/>
            <person name="Watson M."/>
            <person name="Adriaenssens E.M."/>
            <person name="Foster-Nyarko E."/>
            <person name="Jarju S."/>
            <person name="Secka A."/>
            <person name="Antonio M."/>
            <person name="Oren A."/>
            <person name="Chaudhuri R.R."/>
            <person name="La Ragione R."/>
            <person name="Hildebrand F."/>
            <person name="Pallen M.J."/>
        </authorList>
    </citation>
    <scope>NUCLEOTIDE SEQUENCE</scope>
    <source>
        <strain evidence="2">ChiHjej10B9-9673</strain>
    </source>
</reference>
<dbReference type="InterPro" id="IPR036866">
    <property type="entry name" value="RibonucZ/Hydroxyglut_hydro"/>
</dbReference>
<dbReference type="InterPro" id="IPR001279">
    <property type="entry name" value="Metallo-B-lactamas"/>
</dbReference>
<reference evidence="2" key="1">
    <citation type="submission" date="2020-10" db="EMBL/GenBank/DDBJ databases">
        <authorList>
            <person name="Gilroy R."/>
        </authorList>
    </citation>
    <scope>NUCLEOTIDE SEQUENCE</scope>
    <source>
        <strain evidence="2">ChiHjej10B9-9673</strain>
    </source>
</reference>
<sequence length="232" mass="25613">MPLQKFSDRICFLPTQPKLERPLLAYIRGDRLSLAVDAGYSVRHLSEFYSGLDAAGLPRPDFTALTHWHCDHANALYAASGLGIACGLSNKRLREHEIKCKEPGYRDYMISRDPFFAAEYPEGEPITVVPAPLEFDGGLALDLGGVTAELFLTEAPHGADNVCILVREERTLFLGDAIYGDPDTGWGFDPARLEALILSIERADCDTCIASHNSPHGKASMLRLLRRKLESL</sequence>
<dbReference type="PANTHER" id="PTHR42951:SF4">
    <property type="entry name" value="ACYL-COENZYME A THIOESTERASE MBLAC2"/>
    <property type="match status" value="1"/>
</dbReference>
<dbReference type="SUPFAM" id="SSF56281">
    <property type="entry name" value="Metallo-hydrolase/oxidoreductase"/>
    <property type="match status" value="1"/>
</dbReference>
<name>A0A9D1FCF5_9FIRM</name>
<evidence type="ECO:0000313" key="3">
    <source>
        <dbReference type="Proteomes" id="UP000824001"/>
    </source>
</evidence>
<dbReference type="SMART" id="SM00849">
    <property type="entry name" value="Lactamase_B"/>
    <property type="match status" value="1"/>
</dbReference>
<dbReference type="InterPro" id="IPR050855">
    <property type="entry name" value="NDM-1-like"/>
</dbReference>
<accession>A0A9D1FCF5</accession>
<evidence type="ECO:0000313" key="2">
    <source>
        <dbReference type="EMBL" id="HIS66225.1"/>
    </source>
</evidence>